<dbReference type="SUPFAM" id="SSF55469">
    <property type="entry name" value="FMN-dependent nitroreductase-like"/>
    <property type="match status" value="1"/>
</dbReference>
<evidence type="ECO:0000259" key="1">
    <source>
        <dbReference type="Pfam" id="PF00881"/>
    </source>
</evidence>
<dbReference type="PANTHER" id="PTHR23026:SF123">
    <property type="entry name" value="NAD(P)H NITROREDUCTASE RV3131-RELATED"/>
    <property type="match status" value="1"/>
</dbReference>
<gene>
    <name evidence="2" type="ORF">SAMN06264365_12154</name>
</gene>
<proteinExistence type="predicted"/>
<accession>A0A239GKN4</accession>
<dbReference type="Gene3D" id="3.40.109.10">
    <property type="entry name" value="NADH Oxidase"/>
    <property type="match status" value="1"/>
</dbReference>
<sequence length="296" mass="32337">MHNTQPWLFRLRDGAIEVLADPGRRLTVADGGGWAQRLAVGAATFNARLALAWTGTPAEVVLLPDPAEPDLIARLTPGHTRPPTYTERDLYAAIERRHSNRQPFLPDPVPADARIRLIEAAGAEHAWLELLVGMTALTGFSEIAHSADRVLRRDERYQAEMITWSDTEEAPDGIPAYAGAGAAAHQDLLPQRAFTDHPRPRGRDYEPEPLVGILGTVGDRRLDQVQAGQALQRVLLTVTDAGLACSMISQPIEVPAARDQLRRALGRTGFPQIALRIGYGHPGLRAPRRPVEEVLG</sequence>
<organism evidence="2 3">
    <name type="scientific">Actinoplanes regularis</name>
    <dbReference type="NCBI Taxonomy" id="52697"/>
    <lineage>
        <taxon>Bacteria</taxon>
        <taxon>Bacillati</taxon>
        <taxon>Actinomycetota</taxon>
        <taxon>Actinomycetes</taxon>
        <taxon>Micromonosporales</taxon>
        <taxon>Micromonosporaceae</taxon>
        <taxon>Actinoplanes</taxon>
    </lineage>
</organism>
<dbReference type="InterPro" id="IPR029479">
    <property type="entry name" value="Nitroreductase"/>
</dbReference>
<name>A0A239GKN4_9ACTN</name>
<reference evidence="2 3" key="1">
    <citation type="submission" date="2017-06" db="EMBL/GenBank/DDBJ databases">
        <authorList>
            <person name="Kim H.J."/>
            <person name="Triplett B.A."/>
        </authorList>
    </citation>
    <scope>NUCLEOTIDE SEQUENCE [LARGE SCALE GENOMIC DNA]</scope>
    <source>
        <strain evidence="2 3">DSM 43151</strain>
    </source>
</reference>
<protein>
    <submittedName>
        <fullName evidence="2">Nitroreductase family protein</fullName>
    </submittedName>
</protein>
<dbReference type="InterPro" id="IPR050627">
    <property type="entry name" value="Nitroreductase/BluB"/>
</dbReference>
<keyword evidence="3" id="KW-1185">Reference proteome</keyword>
<dbReference type="GO" id="GO:0016491">
    <property type="term" value="F:oxidoreductase activity"/>
    <property type="evidence" value="ECO:0007669"/>
    <property type="project" value="InterPro"/>
</dbReference>
<evidence type="ECO:0000313" key="2">
    <source>
        <dbReference type="EMBL" id="SNS69043.1"/>
    </source>
</evidence>
<dbReference type="Pfam" id="PF00881">
    <property type="entry name" value="Nitroreductase"/>
    <property type="match status" value="1"/>
</dbReference>
<feature type="domain" description="Nitroreductase" evidence="1">
    <location>
        <begin position="94"/>
        <end position="279"/>
    </location>
</feature>
<dbReference type="PANTHER" id="PTHR23026">
    <property type="entry name" value="NADPH NITROREDUCTASE"/>
    <property type="match status" value="1"/>
</dbReference>
<dbReference type="NCBIfam" id="NF047509">
    <property type="entry name" value="Rv3131_FMN_oxido"/>
    <property type="match status" value="1"/>
</dbReference>
<evidence type="ECO:0000313" key="3">
    <source>
        <dbReference type="Proteomes" id="UP000198415"/>
    </source>
</evidence>
<dbReference type="AlphaFoldDB" id="A0A239GKN4"/>
<dbReference type="EMBL" id="FZNR01000021">
    <property type="protein sequence ID" value="SNS69043.1"/>
    <property type="molecule type" value="Genomic_DNA"/>
</dbReference>
<dbReference type="InterPro" id="IPR000415">
    <property type="entry name" value="Nitroreductase-like"/>
</dbReference>
<dbReference type="Proteomes" id="UP000198415">
    <property type="component" value="Unassembled WGS sequence"/>
</dbReference>